<evidence type="ECO:0000313" key="2">
    <source>
        <dbReference type="Proteomes" id="UP000252707"/>
    </source>
</evidence>
<reference evidence="1 2" key="1">
    <citation type="submission" date="2018-07" db="EMBL/GenBank/DDBJ databases">
        <title>Genomic Encyclopedia of Type Strains, Phase IV (KMG-IV): sequencing the most valuable type-strain genomes for metagenomic binning, comparative biology and taxonomic classification.</title>
        <authorList>
            <person name="Goeker M."/>
        </authorList>
    </citation>
    <scope>NUCLEOTIDE SEQUENCE [LARGE SCALE GENOMIC DNA]</scope>
    <source>
        <strain evidence="1 2">DSM 26407</strain>
    </source>
</reference>
<accession>A0A369BW27</accession>
<name>A0A369BW27_9GAMM</name>
<proteinExistence type="predicted"/>
<dbReference type="OrthoDB" id="5641374at2"/>
<organism evidence="1 2">
    <name type="scientific">Thioalbus denitrificans</name>
    <dbReference type="NCBI Taxonomy" id="547122"/>
    <lineage>
        <taxon>Bacteria</taxon>
        <taxon>Pseudomonadati</taxon>
        <taxon>Pseudomonadota</taxon>
        <taxon>Gammaproteobacteria</taxon>
        <taxon>Chromatiales</taxon>
        <taxon>Ectothiorhodospiraceae</taxon>
        <taxon>Thioalbus</taxon>
    </lineage>
</organism>
<evidence type="ECO:0000313" key="1">
    <source>
        <dbReference type="EMBL" id="RCX24928.1"/>
    </source>
</evidence>
<dbReference type="Pfam" id="PF12616">
    <property type="entry name" value="DUF3775"/>
    <property type="match status" value="1"/>
</dbReference>
<dbReference type="Proteomes" id="UP000252707">
    <property type="component" value="Unassembled WGS sequence"/>
</dbReference>
<dbReference type="AlphaFoldDB" id="A0A369BW27"/>
<keyword evidence="2" id="KW-1185">Reference proteome</keyword>
<dbReference type="RefSeq" id="WP_114280992.1">
    <property type="nucleotide sequence ID" value="NZ_QPJY01000013.1"/>
</dbReference>
<dbReference type="EMBL" id="QPJY01000013">
    <property type="protein sequence ID" value="RCX24928.1"/>
    <property type="molecule type" value="Genomic_DNA"/>
</dbReference>
<gene>
    <name evidence="1" type="ORF">DFQ59_11324</name>
</gene>
<protein>
    <submittedName>
        <fullName evidence="1">Uncharacterized protein DUF3775</fullName>
    </submittedName>
</protein>
<sequence>MLDVNPDSVCFLIEKAREFQAKEAVVIPEEPFSPSDDWALQVLADHQDDLSYQEARAVIEDLEEGQQVEVVALMWLGRGDYEESEWEIVLEEAKAAWTPRTADYLLATPLVADYLREGLDLLGYGCD</sequence>
<dbReference type="InterPro" id="IPR022254">
    <property type="entry name" value="DUF3775"/>
</dbReference>
<comment type="caution">
    <text evidence="1">The sequence shown here is derived from an EMBL/GenBank/DDBJ whole genome shotgun (WGS) entry which is preliminary data.</text>
</comment>